<dbReference type="EMBL" id="BARS01040562">
    <property type="protein sequence ID" value="GAG37071.1"/>
    <property type="molecule type" value="Genomic_DNA"/>
</dbReference>
<reference evidence="1" key="1">
    <citation type="journal article" date="2014" name="Front. Microbiol.">
        <title>High frequency of phylogenetically diverse reductive dehalogenase-homologous genes in deep subseafloor sedimentary metagenomes.</title>
        <authorList>
            <person name="Kawai M."/>
            <person name="Futagami T."/>
            <person name="Toyoda A."/>
            <person name="Takaki Y."/>
            <person name="Nishi S."/>
            <person name="Hori S."/>
            <person name="Arai W."/>
            <person name="Tsubouchi T."/>
            <person name="Morono Y."/>
            <person name="Uchiyama I."/>
            <person name="Ito T."/>
            <person name="Fujiyama A."/>
            <person name="Inagaki F."/>
            <person name="Takami H."/>
        </authorList>
    </citation>
    <scope>NUCLEOTIDE SEQUENCE</scope>
    <source>
        <strain evidence="1">Expedition CK06-06</strain>
    </source>
</reference>
<feature type="non-terminal residue" evidence="1">
    <location>
        <position position="1"/>
    </location>
</feature>
<dbReference type="AlphaFoldDB" id="X0YJY6"/>
<organism evidence="1">
    <name type="scientific">marine sediment metagenome</name>
    <dbReference type="NCBI Taxonomy" id="412755"/>
    <lineage>
        <taxon>unclassified sequences</taxon>
        <taxon>metagenomes</taxon>
        <taxon>ecological metagenomes</taxon>
    </lineage>
</organism>
<accession>X0YJY6</accession>
<name>X0YJY6_9ZZZZ</name>
<gene>
    <name evidence="1" type="ORF">S01H1_61814</name>
</gene>
<proteinExistence type="predicted"/>
<protein>
    <recommendedName>
        <fullName evidence="2">Alkyl hydroperoxide reductase subunit C/ Thiol specific antioxidant domain-containing protein</fullName>
    </recommendedName>
</protein>
<evidence type="ECO:0000313" key="1">
    <source>
        <dbReference type="EMBL" id="GAG37071.1"/>
    </source>
</evidence>
<sequence>RIAEKKLRGFVAANNIKFPILIDKFHVFNGLAEEGTVVMVFDWNRKMVKRYVFPLNKGQIEEIFKFLTESDKKGQKK</sequence>
<comment type="caution">
    <text evidence="1">The sequence shown here is derived from an EMBL/GenBank/DDBJ whole genome shotgun (WGS) entry which is preliminary data.</text>
</comment>
<evidence type="ECO:0008006" key="2">
    <source>
        <dbReference type="Google" id="ProtNLM"/>
    </source>
</evidence>